<dbReference type="GO" id="GO:0016787">
    <property type="term" value="F:hydrolase activity"/>
    <property type="evidence" value="ECO:0007669"/>
    <property type="project" value="UniProtKB-KW"/>
</dbReference>
<evidence type="ECO:0000256" key="3">
    <source>
        <dbReference type="ARBA" id="ARBA00022801"/>
    </source>
</evidence>
<comment type="similarity">
    <text evidence="2 5">Belongs to the Nudix hydrolase family.</text>
</comment>
<proteinExistence type="inferred from homology"/>
<dbReference type="InterPro" id="IPR015797">
    <property type="entry name" value="NUDIX_hydrolase-like_dom_sf"/>
</dbReference>
<keyword evidence="4" id="KW-0460">Magnesium</keyword>
<evidence type="ECO:0000256" key="6">
    <source>
        <dbReference type="SAM" id="MobiDB-lite"/>
    </source>
</evidence>
<accession>A0A8H1LKV3</accession>
<keyword evidence="3 5" id="KW-0378">Hydrolase</keyword>
<evidence type="ECO:0000313" key="8">
    <source>
        <dbReference type="EMBL" id="TGG87057.1"/>
    </source>
</evidence>
<dbReference type="PANTHER" id="PTHR43046">
    <property type="entry name" value="GDP-MANNOSE MANNOSYL HYDROLASE"/>
    <property type="match status" value="1"/>
</dbReference>
<dbReference type="EMBL" id="RCIY01000029">
    <property type="protein sequence ID" value="TGG87057.1"/>
    <property type="molecule type" value="Genomic_DNA"/>
</dbReference>
<dbReference type="InterPro" id="IPR020476">
    <property type="entry name" value="Nudix_hydrolase"/>
</dbReference>
<protein>
    <submittedName>
        <fullName evidence="8">NUDIX hydrolase</fullName>
    </submittedName>
</protein>
<dbReference type="Proteomes" id="UP000298111">
    <property type="component" value="Unassembled WGS sequence"/>
</dbReference>
<comment type="caution">
    <text evidence="8">The sequence shown here is derived from an EMBL/GenBank/DDBJ whole genome shotgun (WGS) entry which is preliminary data.</text>
</comment>
<dbReference type="PROSITE" id="PS51462">
    <property type="entry name" value="NUDIX"/>
    <property type="match status" value="1"/>
</dbReference>
<comment type="cofactor">
    <cofactor evidence="1">
        <name>Mg(2+)</name>
        <dbReference type="ChEBI" id="CHEBI:18420"/>
    </cofactor>
</comment>
<gene>
    <name evidence="8" type="ORF">D8771_04690</name>
</gene>
<dbReference type="PRINTS" id="PR00502">
    <property type="entry name" value="NUDIXFAMILY"/>
</dbReference>
<evidence type="ECO:0000256" key="2">
    <source>
        <dbReference type="ARBA" id="ARBA00005582"/>
    </source>
</evidence>
<sequence length="177" mass="18953">MPVPSHVLAPSDEIGPQSTAPEEGARMSAGSVCVGVSAGAVLTDERGHILLVKPGYKAGWNLPGGHVDEGETPYAACVREVREELGITPDISPEPLVTAWVAPPDGPPRLNFVFDGGQLSGRQREAVRLPADELTDWRFFPPEADDPALIPPRIRALLAAVRTSRHTGRPVYREAVL</sequence>
<dbReference type="Pfam" id="PF00293">
    <property type="entry name" value="NUDIX"/>
    <property type="match status" value="1"/>
</dbReference>
<evidence type="ECO:0000256" key="1">
    <source>
        <dbReference type="ARBA" id="ARBA00001946"/>
    </source>
</evidence>
<evidence type="ECO:0000259" key="7">
    <source>
        <dbReference type="PROSITE" id="PS51462"/>
    </source>
</evidence>
<dbReference type="Gene3D" id="3.90.79.10">
    <property type="entry name" value="Nucleoside Triphosphate Pyrophosphohydrolase"/>
    <property type="match status" value="1"/>
</dbReference>
<reference evidence="8 9" key="1">
    <citation type="submission" date="2018-10" db="EMBL/GenBank/DDBJ databases">
        <title>Isolation of pseudouridimycin from Streptomyces albus DSM 40763.</title>
        <authorList>
            <person name="Rosenqvist P."/>
            <person name="Metsae-Ketelae M."/>
            <person name="Virta P."/>
        </authorList>
    </citation>
    <scope>NUCLEOTIDE SEQUENCE [LARGE SCALE GENOMIC DNA]</scope>
    <source>
        <strain evidence="8 9">DSM 40763</strain>
    </source>
</reference>
<feature type="region of interest" description="Disordered" evidence="6">
    <location>
        <begin position="1"/>
        <end position="26"/>
    </location>
</feature>
<name>A0A8H1LKV3_9ACTN</name>
<dbReference type="InterPro" id="IPR020084">
    <property type="entry name" value="NUDIX_hydrolase_CS"/>
</dbReference>
<dbReference type="InterPro" id="IPR000086">
    <property type="entry name" value="NUDIX_hydrolase_dom"/>
</dbReference>
<evidence type="ECO:0000256" key="5">
    <source>
        <dbReference type="RuleBase" id="RU003476"/>
    </source>
</evidence>
<dbReference type="SUPFAM" id="SSF55811">
    <property type="entry name" value="Nudix"/>
    <property type="match status" value="1"/>
</dbReference>
<organism evidence="8 9">
    <name type="scientific">Streptomyces albus</name>
    <dbReference type="NCBI Taxonomy" id="1888"/>
    <lineage>
        <taxon>Bacteria</taxon>
        <taxon>Bacillati</taxon>
        <taxon>Actinomycetota</taxon>
        <taxon>Actinomycetes</taxon>
        <taxon>Kitasatosporales</taxon>
        <taxon>Streptomycetaceae</taxon>
        <taxon>Streptomyces</taxon>
    </lineage>
</organism>
<evidence type="ECO:0000256" key="4">
    <source>
        <dbReference type="ARBA" id="ARBA00022842"/>
    </source>
</evidence>
<dbReference type="CDD" id="cd18876">
    <property type="entry name" value="NUDIX_Hydrolase"/>
    <property type="match status" value="1"/>
</dbReference>
<evidence type="ECO:0000313" key="9">
    <source>
        <dbReference type="Proteomes" id="UP000298111"/>
    </source>
</evidence>
<dbReference type="PROSITE" id="PS00893">
    <property type="entry name" value="NUDIX_BOX"/>
    <property type="match status" value="1"/>
</dbReference>
<dbReference type="PANTHER" id="PTHR43046:SF12">
    <property type="entry name" value="GDP-MANNOSE MANNOSYL HYDROLASE"/>
    <property type="match status" value="1"/>
</dbReference>
<feature type="domain" description="Nudix hydrolase" evidence="7">
    <location>
        <begin position="25"/>
        <end position="163"/>
    </location>
</feature>
<dbReference type="AlphaFoldDB" id="A0A8H1LKV3"/>